<comment type="caution">
    <text evidence="7">The sequence shown here is derived from an EMBL/GenBank/DDBJ whole genome shotgun (WGS) entry which is preliminary data.</text>
</comment>
<keyword evidence="4" id="KW-1005">Bacterial flagellum biogenesis</keyword>
<proteinExistence type="inferred from homology"/>
<keyword evidence="7" id="KW-0966">Cell projection</keyword>
<keyword evidence="5" id="KW-0143">Chaperone</keyword>
<sequence length="155" mass="16519">MLNTAAAKLSAYNRDSVLSASPARLLTMLYDRLVLDLTRAEEALRAEAWPTAWENLRHADQIVAELASSLKVDLWDGAESLLQLYGYLADLIVAGTIEHDADKVREAIELVEPLQAAWHEAAASLPASTAPSIVPASPFGAGDPAAETGRDLGVA</sequence>
<accession>A0A853CU31</accession>
<evidence type="ECO:0000256" key="3">
    <source>
        <dbReference type="ARBA" id="ARBA00022490"/>
    </source>
</evidence>
<keyword evidence="7" id="KW-0969">Cilium</keyword>
<protein>
    <submittedName>
        <fullName evidence="7">Flagellar protein FliS</fullName>
    </submittedName>
</protein>
<evidence type="ECO:0000313" key="8">
    <source>
        <dbReference type="Proteomes" id="UP000578352"/>
    </source>
</evidence>
<reference evidence="7 8" key="1">
    <citation type="submission" date="2020-07" db="EMBL/GenBank/DDBJ databases">
        <title>Sequencing the genomes of 1000 actinobacteria strains.</title>
        <authorList>
            <person name="Klenk H.-P."/>
        </authorList>
    </citation>
    <scope>NUCLEOTIDE SEQUENCE [LARGE SCALE GENOMIC DNA]</scope>
    <source>
        <strain evidence="7 8">DSM 15165</strain>
    </source>
</reference>
<dbReference type="RefSeq" id="WP_246312698.1">
    <property type="nucleotide sequence ID" value="NZ_BAABEH010000001.1"/>
</dbReference>
<dbReference type="PANTHER" id="PTHR34773">
    <property type="entry name" value="FLAGELLAR SECRETION CHAPERONE FLIS"/>
    <property type="match status" value="1"/>
</dbReference>
<dbReference type="NCBIfam" id="TIGR00208">
    <property type="entry name" value="fliS"/>
    <property type="match status" value="1"/>
</dbReference>
<comment type="similarity">
    <text evidence="2">Belongs to the FliS family.</text>
</comment>
<comment type="subcellular location">
    <subcellularLocation>
        <location evidence="1">Cytoplasm</location>
        <location evidence="1">Cytosol</location>
    </subcellularLocation>
</comment>
<dbReference type="Pfam" id="PF02561">
    <property type="entry name" value="FliS"/>
    <property type="match status" value="1"/>
</dbReference>
<evidence type="ECO:0000256" key="4">
    <source>
        <dbReference type="ARBA" id="ARBA00022795"/>
    </source>
</evidence>
<dbReference type="InterPro" id="IPR003713">
    <property type="entry name" value="FliS"/>
</dbReference>
<dbReference type="SUPFAM" id="SSF101116">
    <property type="entry name" value="Flagellar export chaperone FliS"/>
    <property type="match status" value="1"/>
</dbReference>
<evidence type="ECO:0000256" key="5">
    <source>
        <dbReference type="ARBA" id="ARBA00023186"/>
    </source>
</evidence>
<keyword evidence="3" id="KW-0963">Cytoplasm</keyword>
<evidence type="ECO:0000256" key="1">
    <source>
        <dbReference type="ARBA" id="ARBA00004514"/>
    </source>
</evidence>
<dbReference type="InterPro" id="IPR036584">
    <property type="entry name" value="FliS_sf"/>
</dbReference>
<evidence type="ECO:0000256" key="2">
    <source>
        <dbReference type="ARBA" id="ARBA00008787"/>
    </source>
</evidence>
<dbReference type="Proteomes" id="UP000578352">
    <property type="component" value="Unassembled WGS sequence"/>
</dbReference>
<dbReference type="GO" id="GO:0071973">
    <property type="term" value="P:bacterial-type flagellum-dependent cell motility"/>
    <property type="evidence" value="ECO:0007669"/>
    <property type="project" value="TreeGrafter"/>
</dbReference>
<dbReference type="GO" id="GO:0044780">
    <property type="term" value="P:bacterial-type flagellum assembly"/>
    <property type="evidence" value="ECO:0007669"/>
    <property type="project" value="InterPro"/>
</dbReference>
<organism evidence="7 8">
    <name type="scientific">Leifsonia shinshuensis</name>
    <dbReference type="NCBI Taxonomy" id="150026"/>
    <lineage>
        <taxon>Bacteria</taxon>
        <taxon>Bacillati</taxon>
        <taxon>Actinomycetota</taxon>
        <taxon>Actinomycetes</taxon>
        <taxon>Micrococcales</taxon>
        <taxon>Microbacteriaceae</taxon>
        <taxon>Leifsonia</taxon>
    </lineage>
</organism>
<keyword evidence="7" id="KW-0282">Flagellum</keyword>
<evidence type="ECO:0000313" key="7">
    <source>
        <dbReference type="EMBL" id="NYJ22105.1"/>
    </source>
</evidence>
<dbReference type="CDD" id="cd16098">
    <property type="entry name" value="FliS"/>
    <property type="match status" value="1"/>
</dbReference>
<name>A0A853CU31_9MICO</name>
<dbReference type="Gene3D" id="1.20.120.340">
    <property type="entry name" value="Flagellar protein FliS"/>
    <property type="match status" value="1"/>
</dbReference>
<feature type="region of interest" description="Disordered" evidence="6">
    <location>
        <begin position="136"/>
        <end position="155"/>
    </location>
</feature>
<dbReference type="GO" id="GO:0005829">
    <property type="term" value="C:cytosol"/>
    <property type="evidence" value="ECO:0007669"/>
    <property type="project" value="UniProtKB-SubCell"/>
</dbReference>
<evidence type="ECO:0000256" key="6">
    <source>
        <dbReference type="SAM" id="MobiDB-lite"/>
    </source>
</evidence>
<dbReference type="EMBL" id="JACCFL010000001">
    <property type="protein sequence ID" value="NYJ22105.1"/>
    <property type="molecule type" value="Genomic_DNA"/>
</dbReference>
<dbReference type="AlphaFoldDB" id="A0A853CU31"/>
<dbReference type="PANTHER" id="PTHR34773:SF1">
    <property type="entry name" value="FLAGELLAR SECRETION CHAPERONE FLIS"/>
    <property type="match status" value="1"/>
</dbReference>
<gene>
    <name evidence="7" type="ORF">HNR13_000392</name>
</gene>